<evidence type="ECO:0000259" key="3">
    <source>
        <dbReference type="Pfam" id="PF06724"/>
    </source>
</evidence>
<feature type="transmembrane region" description="Helical" evidence="2">
    <location>
        <begin position="109"/>
        <end position="130"/>
    </location>
</feature>
<keyword evidence="2" id="KW-0812">Transmembrane</keyword>
<feature type="transmembrane region" description="Helical" evidence="2">
    <location>
        <begin position="151"/>
        <end position="169"/>
    </location>
</feature>
<keyword evidence="2" id="KW-1133">Transmembrane helix</keyword>
<dbReference type="Pfam" id="PF06724">
    <property type="entry name" value="DUF1206"/>
    <property type="match status" value="3"/>
</dbReference>
<evidence type="ECO:0000256" key="1">
    <source>
        <dbReference type="SAM" id="MobiDB-lite"/>
    </source>
</evidence>
<feature type="transmembrane region" description="Helical" evidence="2">
    <location>
        <begin position="189"/>
        <end position="212"/>
    </location>
</feature>
<sequence length="308" mass="30937">MAADRRVGAGVLHARGQVRLAHDGSPHRPPRAAVDPPGRRARRTPVNDARRAAAATRRHPLVQALARAGFAANGVVHALIGVLVVAISAGGRGEADQVGALRAVAAVPWGAVVVWAIAVGLWGLALWHLAAGATSRGDGRWGRRASEWSQGVVFAAVGTLAASIALGAAPDADGSARVASRGILAMTGGPFVLAAVGVGIAVAGVVFVVMGVRRSFEKRMSIPRSAAGAVARALGIAGFIAKGTALGTLGVLLIVAAVHTDAARAGGLDSAVDGLLTLPAGRAIATALGVGLMAYGVFCGFRARYARL</sequence>
<comment type="caution">
    <text evidence="4">The sequence shown here is derived from an EMBL/GenBank/DDBJ whole genome shotgun (WGS) entry which is preliminary data.</text>
</comment>
<organism evidence="4 5">
    <name type="scientific">Microbacterium laevaniformans</name>
    <dbReference type="NCBI Taxonomy" id="36807"/>
    <lineage>
        <taxon>Bacteria</taxon>
        <taxon>Bacillati</taxon>
        <taxon>Actinomycetota</taxon>
        <taxon>Actinomycetes</taxon>
        <taxon>Micrococcales</taxon>
        <taxon>Microbacteriaceae</taxon>
        <taxon>Microbacterium</taxon>
    </lineage>
</organism>
<feature type="transmembrane region" description="Helical" evidence="2">
    <location>
        <begin position="64"/>
        <end position="89"/>
    </location>
</feature>
<feature type="transmembrane region" description="Helical" evidence="2">
    <location>
        <begin position="280"/>
        <end position="301"/>
    </location>
</feature>
<dbReference type="AlphaFoldDB" id="A0A4S2DBC0"/>
<feature type="domain" description="DUF1206" evidence="3">
    <location>
        <begin position="237"/>
        <end position="305"/>
    </location>
</feature>
<keyword evidence="2" id="KW-0472">Membrane</keyword>
<protein>
    <submittedName>
        <fullName evidence="4">DUF1206 domain-containing protein</fullName>
    </submittedName>
</protein>
<name>A0A4S2DBC0_9MICO</name>
<feature type="domain" description="DUF1206" evidence="3">
    <location>
        <begin position="68"/>
        <end position="134"/>
    </location>
</feature>
<dbReference type="InterPro" id="IPR009597">
    <property type="entry name" value="DUF1206"/>
</dbReference>
<dbReference type="EMBL" id="SRYO01000001">
    <property type="protein sequence ID" value="TGY39139.1"/>
    <property type="molecule type" value="Genomic_DNA"/>
</dbReference>
<proteinExistence type="predicted"/>
<evidence type="ECO:0000313" key="4">
    <source>
        <dbReference type="EMBL" id="TGY39139.1"/>
    </source>
</evidence>
<dbReference type="Proteomes" id="UP000309893">
    <property type="component" value="Unassembled WGS sequence"/>
</dbReference>
<feature type="region of interest" description="Disordered" evidence="1">
    <location>
        <begin position="21"/>
        <end position="46"/>
    </location>
</feature>
<gene>
    <name evidence="4" type="ORF">E5344_00565</name>
</gene>
<accession>A0A4S2DBC0</accession>
<reference evidence="4 5" key="1">
    <citation type="submission" date="2019-04" db="EMBL/GenBank/DDBJ databases">
        <title>Microbes associate with the intestines of laboratory mice.</title>
        <authorList>
            <person name="Navarre W."/>
            <person name="Wong E."/>
            <person name="Huang K."/>
            <person name="Tropini C."/>
            <person name="Ng K."/>
            <person name="Yu B."/>
        </authorList>
    </citation>
    <scope>NUCLEOTIDE SEQUENCE [LARGE SCALE GENOMIC DNA]</scope>
    <source>
        <strain evidence="4 5">NM46_B2-13</strain>
    </source>
</reference>
<dbReference type="OrthoDB" id="4989054at2"/>
<evidence type="ECO:0000313" key="5">
    <source>
        <dbReference type="Proteomes" id="UP000309893"/>
    </source>
</evidence>
<evidence type="ECO:0000256" key="2">
    <source>
        <dbReference type="SAM" id="Phobius"/>
    </source>
</evidence>
<feature type="domain" description="DUF1206" evidence="3">
    <location>
        <begin position="150"/>
        <end position="214"/>
    </location>
</feature>
<feature type="transmembrane region" description="Helical" evidence="2">
    <location>
        <begin position="233"/>
        <end position="260"/>
    </location>
</feature>